<protein>
    <submittedName>
        <fullName evidence="3">23S rRNA G2445 N2-methylase RlmL</fullName>
    </submittedName>
</protein>
<dbReference type="Pfam" id="PF01170">
    <property type="entry name" value="UPF0020"/>
    <property type="match status" value="1"/>
</dbReference>
<dbReference type="Proteomes" id="UP000199207">
    <property type="component" value="Unassembled WGS sequence"/>
</dbReference>
<dbReference type="GO" id="GO:0016423">
    <property type="term" value="F:tRNA (guanine) methyltransferase activity"/>
    <property type="evidence" value="ECO:0007669"/>
    <property type="project" value="TreeGrafter"/>
</dbReference>
<dbReference type="RefSeq" id="WP_093841516.1">
    <property type="nucleotide sequence ID" value="NZ_FOLM01000024.1"/>
</dbReference>
<feature type="region of interest" description="Disordered" evidence="1">
    <location>
        <begin position="1"/>
        <end position="28"/>
    </location>
</feature>
<dbReference type="STRING" id="910347.SAMN05421773_12465"/>
<dbReference type="InterPro" id="IPR029063">
    <property type="entry name" value="SAM-dependent_MTases_sf"/>
</dbReference>
<dbReference type="PANTHER" id="PTHR14911:SF13">
    <property type="entry name" value="TRNA (GUANINE(6)-N2)-METHYLTRANSFERASE THUMP3"/>
    <property type="match status" value="1"/>
</dbReference>
<name>A0A1I1UI79_9ACTN</name>
<keyword evidence="4" id="KW-1185">Reference proteome</keyword>
<gene>
    <name evidence="3" type="ORF">SAMN05421773_12465</name>
</gene>
<reference evidence="3 4" key="1">
    <citation type="submission" date="2016-10" db="EMBL/GenBank/DDBJ databases">
        <authorList>
            <person name="de Groot N.N."/>
        </authorList>
    </citation>
    <scope>NUCLEOTIDE SEQUENCE [LARGE SCALE GENOMIC DNA]</scope>
    <source>
        <strain evidence="3 4">CGMCC 4.5739</strain>
    </source>
</reference>
<dbReference type="SUPFAM" id="SSF53335">
    <property type="entry name" value="S-adenosyl-L-methionine-dependent methyltransferases"/>
    <property type="match status" value="1"/>
</dbReference>
<proteinExistence type="predicted"/>
<dbReference type="InterPro" id="IPR000241">
    <property type="entry name" value="RlmKL-like_Mtase"/>
</dbReference>
<keyword evidence="3" id="KW-0489">Methyltransferase</keyword>
<organism evidence="3 4">
    <name type="scientific">Streptomyces aidingensis</name>
    <dbReference type="NCBI Taxonomy" id="910347"/>
    <lineage>
        <taxon>Bacteria</taxon>
        <taxon>Bacillati</taxon>
        <taxon>Actinomycetota</taxon>
        <taxon>Actinomycetes</taxon>
        <taxon>Kitasatosporales</taxon>
        <taxon>Streptomycetaceae</taxon>
        <taxon>Streptomyces</taxon>
    </lineage>
</organism>
<dbReference type="AlphaFoldDB" id="A0A1I1UI79"/>
<dbReference type="GO" id="GO:0030488">
    <property type="term" value="P:tRNA methylation"/>
    <property type="evidence" value="ECO:0007669"/>
    <property type="project" value="TreeGrafter"/>
</dbReference>
<keyword evidence="3" id="KW-0808">Transferase</keyword>
<dbReference type="OrthoDB" id="1637728at2"/>
<evidence type="ECO:0000259" key="2">
    <source>
        <dbReference type="Pfam" id="PF01170"/>
    </source>
</evidence>
<feature type="compositionally biased region" description="Basic and acidic residues" evidence="1">
    <location>
        <begin position="19"/>
        <end position="28"/>
    </location>
</feature>
<evidence type="ECO:0000313" key="4">
    <source>
        <dbReference type="Proteomes" id="UP000199207"/>
    </source>
</evidence>
<accession>A0A1I1UI79</accession>
<feature type="domain" description="Ribosomal RNA large subunit methyltransferase K/L-like methyltransferase" evidence="2">
    <location>
        <begin position="208"/>
        <end position="338"/>
    </location>
</feature>
<dbReference type="PANTHER" id="PTHR14911">
    <property type="entry name" value="THUMP DOMAIN-CONTAINING"/>
    <property type="match status" value="1"/>
</dbReference>
<evidence type="ECO:0000256" key="1">
    <source>
        <dbReference type="SAM" id="MobiDB-lite"/>
    </source>
</evidence>
<dbReference type="Gene3D" id="3.40.50.150">
    <property type="entry name" value="Vaccinia Virus protein VP39"/>
    <property type="match status" value="1"/>
</dbReference>
<dbReference type="EMBL" id="FOLM01000024">
    <property type="protein sequence ID" value="SFD70414.1"/>
    <property type="molecule type" value="Genomic_DNA"/>
</dbReference>
<sequence length="372" mass="41419">MRQERGKGGPPQPPRSRQQKPEAEDRVRPGITRMFATAIPGLAPLVIRELNALQGIEVTDSGFDGRSDFILFDVERGARDRVWSVHTVEDIFVEVGRTMRSSGDRPHWIAGRIWRPERVQRALSVWADEVRPLAGSMTFRVIARVLQERSFKRTDLRRHVHNAVSSDKPKWKFADPAQVEVWISEYRQGRLVAGLRLSDVSMRQHEGREVERSGALRPTVAAAMITLAGEPSGTLLDPCCGSGTILLEAAGAGWTPEGSDIDPEAVEIARQNIPEAPIRRADARDLDLADGSVGACVSNLPFGQQYEVQGNMQDWLHTVLTELSRVTQRGGRVILLAPSIPRSAVPATLHLRDRYPIRLLGTKTTIWAYDRV</sequence>
<dbReference type="CDD" id="cd02440">
    <property type="entry name" value="AdoMet_MTases"/>
    <property type="match status" value="1"/>
</dbReference>
<evidence type="ECO:0000313" key="3">
    <source>
        <dbReference type="EMBL" id="SFD70414.1"/>
    </source>
</evidence>